<evidence type="ECO:0008006" key="4">
    <source>
        <dbReference type="Google" id="ProtNLM"/>
    </source>
</evidence>
<organism evidence="2 3">
    <name type="scientific">Corallococcus exiguus</name>
    <dbReference type="NCBI Taxonomy" id="83462"/>
    <lineage>
        <taxon>Bacteria</taxon>
        <taxon>Pseudomonadati</taxon>
        <taxon>Myxococcota</taxon>
        <taxon>Myxococcia</taxon>
        <taxon>Myxococcales</taxon>
        <taxon>Cystobacterineae</taxon>
        <taxon>Myxococcaceae</taxon>
        <taxon>Corallococcus</taxon>
    </lineage>
</organism>
<evidence type="ECO:0000313" key="3">
    <source>
        <dbReference type="Proteomes" id="UP000537825"/>
    </source>
</evidence>
<dbReference type="RefSeq" id="WP_161663226.1">
    <property type="nucleotide sequence ID" value="NZ_CBCSLE010000011.1"/>
</dbReference>
<dbReference type="AlphaFoldDB" id="A0A7X5BT02"/>
<accession>A0A7X5BT02</accession>
<feature type="chain" id="PRO_5031121733" description="Outer membrane protein beta-barrel domain-containing protein" evidence="1">
    <location>
        <begin position="24"/>
        <end position="220"/>
    </location>
</feature>
<sequence>MTAHPLLASLLLSLLLWGVPAAAQDPSPGAGFAVGARAAYGIPLGKAFNDVELSNQVGNSVAFQVDVAYFLSQRLSLGAYFQYGFAEGLAGVVDNATSARVLRFGFDVDYHFAPEKFVAPWVGVGLGYELVAVHDAFMETEDSRPSSEYKGLELGHAHFGVDFQLTNFLAVGPYVTATLGQYSKFAARAGDILDVEGDIPSDDRSFHFWVQPGVRVQFRL</sequence>
<dbReference type="EMBL" id="JAAAPK010000011">
    <property type="protein sequence ID" value="NBC44851.1"/>
    <property type="molecule type" value="Genomic_DNA"/>
</dbReference>
<comment type="caution">
    <text evidence="2">The sequence shown here is derived from an EMBL/GenBank/DDBJ whole genome shotgun (WGS) entry which is preliminary data.</text>
</comment>
<proteinExistence type="predicted"/>
<dbReference type="InterPro" id="IPR011250">
    <property type="entry name" value="OMP/PagP_B-barrel"/>
</dbReference>
<dbReference type="SUPFAM" id="SSF56925">
    <property type="entry name" value="OMPA-like"/>
    <property type="match status" value="1"/>
</dbReference>
<dbReference type="Proteomes" id="UP000537825">
    <property type="component" value="Unassembled WGS sequence"/>
</dbReference>
<reference evidence="2 3" key="1">
    <citation type="submission" date="2020-01" db="EMBL/GenBank/DDBJ databases">
        <title>The draft genome sequence of Corallococcus exiguus DSM 14696.</title>
        <authorList>
            <person name="Zhang X."/>
            <person name="Zhu H."/>
        </authorList>
    </citation>
    <scope>NUCLEOTIDE SEQUENCE [LARGE SCALE GENOMIC DNA]</scope>
    <source>
        <strain evidence="2 3">DSM 14696</strain>
    </source>
</reference>
<dbReference type="Gene3D" id="2.40.160.20">
    <property type="match status" value="1"/>
</dbReference>
<evidence type="ECO:0000256" key="1">
    <source>
        <dbReference type="SAM" id="SignalP"/>
    </source>
</evidence>
<gene>
    <name evidence="2" type="ORF">GTZ93_34140</name>
</gene>
<feature type="signal peptide" evidence="1">
    <location>
        <begin position="1"/>
        <end position="23"/>
    </location>
</feature>
<keyword evidence="3" id="KW-1185">Reference proteome</keyword>
<protein>
    <recommendedName>
        <fullName evidence="4">Outer membrane protein beta-barrel domain-containing protein</fullName>
    </recommendedName>
</protein>
<name>A0A7X5BT02_9BACT</name>
<keyword evidence="1" id="KW-0732">Signal</keyword>
<evidence type="ECO:0000313" key="2">
    <source>
        <dbReference type="EMBL" id="NBC44851.1"/>
    </source>
</evidence>